<name>A0A3G4ZTC0_9VIRU</name>
<evidence type="ECO:0000313" key="1">
    <source>
        <dbReference type="EMBL" id="AYV78135.1"/>
    </source>
</evidence>
<proteinExistence type="predicted"/>
<organism evidence="1">
    <name type="scientific">Edafosvirus sp</name>
    <dbReference type="NCBI Taxonomy" id="2487765"/>
    <lineage>
        <taxon>Viruses</taxon>
        <taxon>Varidnaviria</taxon>
        <taxon>Bamfordvirae</taxon>
        <taxon>Nucleocytoviricota</taxon>
        <taxon>Megaviricetes</taxon>
        <taxon>Imitervirales</taxon>
        <taxon>Mimiviridae</taxon>
        <taxon>Klosneuvirinae</taxon>
    </lineage>
</organism>
<dbReference type="EMBL" id="MK072070">
    <property type="protein sequence ID" value="AYV78135.1"/>
    <property type="molecule type" value="Genomic_DNA"/>
</dbReference>
<sequence length="219" mass="26535">MQNKFDQITVILVMENLDYTDCNNFMQTNHSIKKYILNNFIYWKQNYVNHFERLMNRKTIINKNQYYEYYSELYKYTTQYNKFSYVIFDNANNFDGIWRSYGKVKIIDSQIIIYGESLYWIGDRKEKPIYFMYHLYVQYNNECICIPMDIKLQLMDIGFGNYVIETNYAKSHTNVIPEGKVLLKITARTIMFEIQLNKNYLINTWLTKRNHIDPTIGMS</sequence>
<reference evidence="1" key="1">
    <citation type="submission" date="2018-10" db="EMBL/GenBank/DDBJ databases">
        <title>Hidden diversity of soil giant viruses.</title>
        <authorList>
            <person name="Schulz F."/>
            <person name="Alteio L."/>
            <person name="Goudeau D."/>
            <person name="Ryan E.M."/>
            <person name="Malmstrom R.R."/>
            <person name="Blanchard J."/>
            <person name="Woyke T."/>
        </authorList>
    </citation>
    <scope>NUCLEOTIDE SEQUENCE</scope>
    <source>
        <strain evidence="1">EDV1</strain>
    </source>
</reference>
<protein>
    <submittedName>
        <fullName evidence="1">Uncharacterized protein</fullName>
    </submittedName>
</protein>
<gene>
    <name evidence="1" type="ORF">Edafosvirus5_53</name>
</gene>
<accession>A0A3G4ZTC0</accession>